<evidence type="ECO:0000313" key="6">
    <source>
        <dbReference type="EMBL" id="AKL39029.1"/>
    </source>
</evidence>
<dbReference type="GO" id="GO:0009507">
    <property type="term" value="C:chloroplast"/>
    <property type="evidence" value="ECO:0007669"/>
    <property type="project" value="UniProtKB-SubCell"/>
</dbReference>
<dbReference type="GO" id="GO:0005763">
    <property type="term" value="C:mitochondrial small ribosomal subunit"/>
    <property type="evidence" value="ECO:0007669"/>
    <property type="project" value="TreeGrafter"/>
</dbReference>
<dbReference type="GO" id="GO:0003735">
    <property type="term" value="F:structural constituent of ribosome"/>
    <property type="evidence" value="ECO:0007669"/>
    <property type="project" value="InterPro"/>
</dbReference>
<geneLocation type="chloroplast" evidence="6"/>
<evidence type="ECO:0000256" key="3">
    <source>
        <dbReference type="ARBA" id="ARBA00023274"/>
    </source>
</evidence>
<keyword evidence="6" id="KW-0150">Chloroplast</keyword>
<dbReference type="AlphaFoldDB" id="A0A0G3SFG4"/>
<dbReference type="Pfam" id="PF00318">
    <property type="entry name" value="Ribosomal_S2"/>
    <property type="match status" value="1"/>
</dbReference>
<name>A0A0G3SFG4_9EUGL</name>
<dbReference type="InterPro" id="IPR023591">
    <property type="entry name" value="Ribosomal_uS2_flav_dom_sf"/>
</dbReference>
<evidence type="ECO:0000256" key="5">
    <source>
        <dbReference type="RuleBase" id="RU003631"/>
    </source>
</evidence>
<dbReference type="InterPro" id="IPR018130">
    <property type="entry name" value="Ribosomal_uS2_CS"/>
</dbReference>
<comment type="subcellular location">
    <subcellularLocation>
        <location evidence="4">Plastid</location>
        <location evidence="4">Chloroplast</location>
    </subcellularLocation>
</comment>
<dbReference type="InterPro" id="IPR005706">
    <property type="entry name" value="Ribosomal_uS2_bac/mit/plastid"/>
</dbReference>
<reference evidence="6" key="1">
    <citation type="journal article" date="2015" name="J. Eukaryot. Microbiol.">
        <title>Chloroplast Genome Evolution in the Euglenaceae.</title>
        <authorList>
            <person name="Bennett M.S."/>
            <person name="Triemer R.E."/>
        </authorList>
    </citation>
    <scope>NUCLEOTIDE SEQUENCE</scope>
    <source>
        <strain evidence="6">SAG 10.88</strain>
    </source>
</reference>
<protein>
    <recommendedName>
        <fullName evidence="4">Small ribosomal subunit protein uS2c</fullName>
    </recommendedName>
</protein>
<dbReference type="PROSITE" id="PS00963">
    <property type="entry name" value="RIBOSOMAL_S2_2"/>
    <property type="match status" value="1"/>
</dbReference>
<dbReference type="PANTHER" id="PTHR12534:SF1">
    <property type="entry name" value="SMALL RIBOSOMAL SUBUNIT PROTEIN US2M"/>
    <property type="match status" value="1"/>
</dbReference>
<dbReference type="Gene3D" id="3.40.50.10490">
    <property type="entry name" value="Glucose-6-phosphate isomerase like protein, domain 1"/>
    <property type="match status" value="1"/>
</dbReference>
<accession>A0A0G3SFG4</accession>
<dbReference type="GeneID" id="24571293"/>
<dbReference type="NCBIfam" id="TIGR01011">
    <property type="entry name" value="rpsB_bact"/>
    <property type="match status" value="1"/>
</dbReference>
<evidence type="ECO:0000256" key="4">
    <source>
        <dbReference type="HAMAP-Rule" id="MF_00291"/>
    </source>
</evidence>
<evidence type="ECO:0000256" key="2">
    <source>
        <dbReference type="ARBA" id="ARBA00022980"/>
    </source>
</evidence>
<sequence>MVSLEKLLTSSVHLGHKVQQWNPKMSPYIYGERNGVHIIDLLQTLICLERVCFFLKNIKRNKKNVLFVSTKPQFASVIQSYALSCNAHYVNQRWLGGMLTNWSTIRKCINGLQLLIKQESDGSWDRVSKKEALVLKKRKAKLERYFMGLLNMNSLPDVVILIGQHRELNAVKECIKLKIPLITILDTNCDPTMTDFLVPANDDSIASVSLILEEFCNSLKI</sequence>
<evidence type="ECO:0000256" key="1">
    <source>
        <dbReference type="ARBA" id="ARBA00006242"/>
    </source>
</evidence>
<dbReference type="InterPro" id="IPR001865">
    <property type="entry name" value="Ribosomal_uS2"/>
</dbReference>
<dbReference type="GO" id="GO:0006412">
    <property type="term" value="P:translation"/>
    <property type="evidence" value="ECO:0007669"/>
    <property type="project" value="UniProtKB-UniRule"/>
</dbReference>
<dbReference type="Gene3D" id="1.10.287.610">
    <property type="entry name" value="Helix hairpin bin"/>
    <property type="match status" value="1"/>
</dbReference>
<dbReference type="PRINTS" id="PR00395">
    <property type="entry name" value="RIBOSOMALS2"/>
</dbReference>
<dbReference type="RefSeq" id="YP_009145404.1">
    <property type="nucleotide sequence ID" value="NC_027286.1"/>
</dbReference>
<dbReference type="PANTHER" id="PTHR12534">
    <property type="entry name" value="30S RIBOSOMAL PROTEIN S2 PROKARYOTIC AND ORGANELLAR"/>
    <property type="match status" value="1"/>
</dbReference>
<keyword evidence="6" id="KW-0934">Plastid</keyword>
<comment type="similarity">
    <text evidence="1 4 5">Belongs to the universal ribosomal protein uS2 family.</text>
</comment>
<dbReference type="PROSITE" id="PS00962">
    <property type="entry name" value="RIBOSOMAL_S2_1"/>
    <property type="match status" value="1"/>
</dbReference>
<organism evidence="6">
    <name type="scientific">Cryptoglena skujai</name>
    <dbReference type="NCBI Taxonomy" id="161229"/>
    <lineage>
        <taxon>Eukaryota</taxon>
        <taxon>Discoba</taxon>
        <taxon>Euglenozoa</taxon>
        <taxon>Euglenida</taxon>
        <taxon>Spirocuta</taxon>
        <taxon>Euglenophyceae</taxon>
        <taxon>Euglenales</taxon>
        <taxon>Euglenaceae</taxon>
        <taxon>Cryptoglena</taxon>
    </lineage>
</organism>
<dbReference type="HAMAP" id="MF_00291_B">
    <property type="entry name" value="Ribosomal_uS2_B"/>
    <property type="match status" value="1"/>
</dbReference>
<dbReference type="SUPFAM" id="SSF52313">
    <property type="entry name" value="Ribosomal protein S2"/>
    <property type="match status" value="1"/>
</dbReference>
<dbReference type="CDD" id="cd01425">
    <property type="entry name" value="RPS2"/>
    <property type="match status" value="1"/>
</dbReference>
<gene>
    <name evidence="4 6" type="primary">rps2</name>
</gene>
<proteinExistence type="inferred from homology"/>
<keyword evidence="2 4" id="KW-0689">Ribosomal protein</keyword>
<dbReference type="EMBL" id="KP410781">
    <property type="protein sequence ID" value="AKL39029.1"/>
    <property type="molecule type" value="Genomic_DNA"/>
</dbReference>
<keyword evidence="3 4" id="KW-0687">Ribonucleoprotein</keyword>